<dbReference type="SUPFAM" id="SSF53098">
    <property type="entry name" value="Ribonuclease H-like"/>
    <property type="match status" value="1"/>
</dbReference>
<evidence type="ECO:0000256" key="8">
    <source>
        <dbReference type="ARBA" id="ARBA00022490"/>
    </source>
</evidence>
<dbReference type="InterPro" id="IPR012337">
    <property type="entry name" value="RNaseH-like_sf"/>
</dbReference>
<dbReference type="PANTHER" id="PTHR10954:SF18">
    <property type="entry name" value="RIBONUCLEASE HII"/>
    <property type="match status" value="1"/>
</dbReference>
<protein>
    <recommendedName>
        <fullName evidence="7 14">Ribonuclease HII</fullName>
        <shortName evidence="14">RNase HII</shortName>
        <ecNumber evidence="6 14">3.1.26.4</ecNumber>
    </recommendedName>
</protein>
<evidence type="ECO:0000256" key="7">
    <source>
        <dbReference type="ARBA" id="ARBA00019179"/>
    </source>
</evidence>
<keyword evidence="12 14" id="KW-0378">Hydrolase</keyword>
<dbReference type="GO" id="GO:0003723">
    <property type="term" value="F:RNA binding"/>
    <property type="evidence" value="ECO:0007669"/>
    <property type="project" value="UniProtKB-UniRule"/>
</dbReference>
<dbReference type="GO" id="GO:0043137">
    <property type="term" value="P:DNA replication, removal of RNA primer"/>
    <property type="evidence" value="ECO:0007669"/>
    <property type="project" value="TreeGrafter"/>
</dbReference>
<dbReference type="HAMAP" id="MF_00052_B">
    <property type="entry name" value="RNase_HII_B"/>
    <property type="match status" value="1"/>
</dbReference>
<comment type="cofactor">
    <cofactor evidence="2">
        <name>Mg(2+)</name>
        <dbReference type="ChEBI" id="CHEBI:18420"/>
    </cofactor>
</comment>
<dbReference type="GO" id="GO:0006298">
    <property type="term" value="P:mismatch repair"/>
    <property type="evidence" value="ECO:0007669"/>
    <property type="project" value="TreeGrafter"/>
</dbReference>
<dbReference type="GO" id="GO:0005737">
    <property type="term" value="C:cytoplasm"/>
    <property type="evidence" value="ECO:0007669"/>
    <property type="project" value="UniProtKB-SubCell"/>
</dbReference>
<dbReference type="EMBL" id="FOIZ01000002">
    <property type="protein sequence ID" value="SEW44883.1"/>
    <property type="molecule type" value="Genomic_DNA"/>
</dbReference>
<evidence type="ECO:0000256" key="4">
    <source>
        <dbReference type="ARBA" id="ARBA00004496"/>
    </source>
</evidence>
<evidence type="ECO:0000256" key="14">
    <source>
        <dbReference type="HAMAP-Rule" id="MF_00052"/>
    </source>
</evidence>
<dbReference type="Pfam" id="PF01351">
    <property type="entry name" value="RNase_HII"/>
    <property type="match status" value="1"/>
</dbReference>
<dbReference type="GO" id="GO:0032299">
    <property type="term" value="C:ribonuclease H2 complex"/>
    <property type="evidence" value="ECO:0007669"/>
    <property type="project" value="TreeGrafter"/>
</dbReference>
<comment type="catalytic activity">
    <reaction evidence="1 14 15 16">
        <text>Endonucleolytic cleavage to 5'-phosphomonoester.</text>
        <dbReference type="EC" id="3.1.26.4"/>
    </reaction>
</comment>
<evidence type="ECO:0000313" key="18">
    <source>
        <dbReference type="EMBL" id="SEW44883.1"/>
    </source>
</evidence>
<feature type="binding site" evidence="14 15">
    <location>
        <position position="87"/>
    </location>
    <ligand>
        <name>a divalent metal cation</name>
        <dbReference type="ChEBI" id="CHEBI:60240"/>
    </ligand>
</feature>
<keyword evidence="9 14" id="KW-0540">Nuclease</keyword>
<evidence type="ECO:0000256" key="16">
    <source>
        <dbReference type="RuleBase" id="RU003515"/>
    </source>
</evidence>
<dbReference type="STRING" id="364200.SAMN04488515_3256"/>
<evidence type="ECO:0000256" key="1">
    <source>
        <dbReference type="ARBA" id="ARBA00000077"/>
    </source>
</evidence>
<evidence type="ECO:0000259" key="17">
    <source>
        <dbReference type="PROSITE" id="PS51975"/>
    </source>
</evidence>
<organism evidence="18 19">
    <name type="scientific">Cognatiyoonia koreensis</name>
    <dbReference type="NCBI Taxonomy" id="364200"/>
    <lineage>
        <taxon>Bacteria</taxon>
        <taxon>Pseudomonadati</taxon>
        <taxon>Pseudomonadota</taxon>
        <taxon>Alphaproteobacteria</taxon>
        <taxon>Rhodobacterales</taxon>
        <taxon>Paracoccaceae</taxon>
        <taxon>Cognatiyoonia</taxon>
    </lineage>
</organism>
<evidence type="ECO:0000256" key="15">
    <source>
        <dbReference type="PROSITE-ProRule" id="PRU01319"/>
    </source>
</evidence>
<dbReference type="AlphaFoldDB" id="A0A1I0RTX6"/>
<comment type="subcellular location">
    <subcellularLocation>
        <location evidence="4 14">Cytoplasm</location>
    </subcellularLocation>
</comment>
<evidence type="ECO:0000256" key="12">
    <source>
        <dbReference type="ARBA" id="ARBA00022801"/>
    </source>
</evidence>
<comment type="cofactor">
    <cofactor evidence="14 15">
        <name>Mn(2+)</name>
        <dbReference type="ChEBI" id="CHEBI:29035"/>
    </cofactor>
    <cofactor evidence="14 15">
        <name>Mg(2+)</name>
        <dbReference type="ChEBI" id="CHEBI:18420"/>
    </cofactor>
    <text evidence="14 15">Manganese or magnesium. Binds 1 divalent metal ion per monomer in the absence of substrate. May bind a second metal ion after substrate binding.</text>
</comment>
<keyword evidence="13 14" id="KW-0464">Manganese</keyword>
<evidence type="ECO:0000256" key="3">
    <source>
        <dbReference type="ARBA" id="ARBA00004065"/>
    </source>
</evidence>
<gene>
    <name evidence="14" type="primary">rnhB</name>
    <name evidence="18" type="ORF">SAMN04488515_3256</name>
</gene>
<feature type="binding site" evidence="14 15">
    <location>
        <position position="178"/>
    </location>
    <ligand>
        <name>a divalent metal cation</name>
        <dbReference type="ChEBI" id="CHEBI:60240"/>
    </ligand>
</feature>
<evidence type="ECO:0000256" key="9">
    <source>
        <dbReference type="ARBA" id="ARBA00022722"/>
    </source>
</evidence>
<evidence type="ECO:0000256" key="2">
    <source>
        <dbReference type="ARBA" id="ARBA00001946"/>
    </source>
</evidence>
<keyword evidence="10 14" id="KW-0479">Metal-binding</keyword>
<dbReference type="InterPro" id="IPR022898">
    <property type="entry name" value="RNase_HII"/>
</dbReference>
<dbReference type="GO" id="GO:0004523">
    <property type="term" value="F:RNA-DNA hybrid ribonuclease activity"/>
    <property type="evidence" value="ECO:0007669"/>
    <property type="project" value="UniProtKB-UniRule"/>
</dbReference>
<dbReference type="InterPro" id="IPR001352">
    <property type="entry name" value="RNase_HII/HIII"/>
</dbReference>
<proteinExistence type="inferred from homology"/>
<dbReference type="NCBIfam" id="NF000594">
    <property type="entry name" value="PRK00015.1-1"/>
    <property type="match status" value="1"/>
</dbReference>
<keyword evidence="11 14" id="KW-0255">Endonuclease</keyword>
<dbReference type="InterPro" id="IPR036397">
    <property type="entry name" value="RNaseH_sf"/>
</dbReference>
<evidence type="ECO:0000256" key="13">
    <source>
        <dbReference type="ARBA" id="ARBA00023211"/>
    </source>
</evidence>
<evidence type="ECO:0000256" key="10">
    <source>
        <dbReference type="ARBA" id="ARBA00022723"/>
    </source>
</evidence>
<accession>A0A1I0RTX6</accession>
<feature type="domain" description="RNase H type-2" evidence="17">
    <location>
        <begin position="81"/>
        <end position="270"/>
    </location>
</feature>
<dbReference type="NCBIfam" id="NF000595">
    <property type="entry name" value="PRK00015.1-3"/>
    <property type="match status" value="1"/>
</dbReference>
<keyword evidence="8 14" id="KW-0963">Cytoplasm</keyword>
<name>A0A1I0RTX6_9RHOB</name>
<dbReference type="EC" id="3.1.26.4" evidence="6 14"/>
<dbReference type="CDD" id="cd07182">
    <property type="entry name" value="RNase_HII_bacteria_HII_like"/>
    <property type="match status" value="1"/>
</dbReference>
<evidence type="ECO:0000256" key="11">
    <source>
        <dbReference type="ARBA" id="ARBA00022759"/>
    </source>
</evidence>
<evidence type="ECO:0000313" key="19">
    <source>
        <dbReference type="Proteomes" id="UP000199167"/>
    </source>
</evidence>
<dbReference type="GO" id="GO:0030145">
    <property type="term" value="F:manganese ion binding"/>
    <property type="evidence" value="ECO:0007669"/>
    <property type="project" value="UniProtKB-UniRule"/>
</dbReference>
<dbReference type="Proteomes" id="UP000199167">
    <property type="component" value="Unassembled WGS sequence"/>
</dbReference>
<keyword evidence="19" id="KW-1185">Reference proteome</keyword>
<dbReference type="Gene3D" id="3.30.420.10">
    <property type="entry name" value="Ribonuclease H-like superfamily/Ribonuclease H"/>
    <property type="match status" value="1"/>
</dbReference>
<evidence type="ECO:0000256" key="6">
    <source>
        <dbReference type="ARBA" id="ARBA00012180"/>
    </source>
</evidence>
<feature type="binding site" evidence="14 15">
    <location>
        <position position="88"/>
    </location>
    <ligand>
        <name>a divalent metal cation</name>
        <dbReference type="ChEBI" id="CHEBI:60240"/>
    </ligand>
</feature>
<dbReference type="PROSITE" id="PS51975">
    <property type="entry name" value="RNASE_H_2"/>
    <property type="match status" value="1"/>
</dbReference>
<dbReference type="InterPro" id="IPR024567">
    <property type="entry name" value="RNase_HII/HIII_dom"/>
</dbReference>
<comment type="similarity">
    <text evidence="5 14 16">Belongs to the RNase HII family.</text>
</comment>
<reference evidence="18 19" key="1">
    <citation type="submission" date="2016-10" db="EMBL/GenBank/DDBJ databases">
        <authorList>
            <person name="de Groot N.N."/>
        </authorList>
    </citation>
    <scope>NUCLEOTIDE SEQUENCE [LARGE SCALE GENOMIC DNA]</scope>
    <source>
        <strain evidence="18 19">DSM 17925</strain>
    </source>
</reference>
<evidence type="ECO:0000256" key="5">
    <source>
        <dbReference type="ARBA" id="ARBA00007383"/>
    </source>
</evidence>
<comment type="function">
    <text evidence="3 14 16">Endonuclease that specifically degrades the RNA of RNA-DNA hybrids.</text>
</comment>
<sequence length="273" mass="29765">MVLIRNACASKVTAFRAADIVLTGWLVPFGILSTCGAKGSDITLCPAFLLEANGCIWFRPGMKQPEPDFEFETNAYKHGFLAVCGVDEVGRGPLAGPVTAAAVILDPANIPEGLNDSKKLSVKKREALFDLLMIQAHVAIGEASVAEIDEHNILRASHMAMVRAIAGLKTRADYALIDGNQTPRGLTIRSETLVKGDSRSLSIAAASIVAKVWRDRLMVTLSQQYPHYGWETNAGYGTKVHQEGLKSHGVTPHHRRSFAPIHNMLWQEKNLSR</sequence>
<dbReference type="PANTHER" id="PTHR10954">
    <property type="entry name" value="RIBONUCLEASE H2 SUBUNIT A"/>
    <property type="match status" value="1"/>
</dbReference>
<dbReference type="FunFam" id="3.30.420.10:FF:000006">
    <property type="entry name" value="Ribonuclease HII"/>
    <property type="match status" value="1"/>
</dbReference>